<gene>
    <name evidence="1" type="ORF">SAMN05443669_102728</name>
</gene>
<evidence type="ECO:0000313" key="1">
    <source>
        <dbReference type="EMBL" id="SHM25659.1"/>
    </source>
</evidence>
<protein>
    <recommendedName>
        <fullName evidence="3">GAF domain-containing protein</fullName>
    </recommendedName>
</protein>
<dbReference type="STRING" id="69322.SAMN05443669_102728"/>
<proteinExistence type="predicted"/>
<dbReference type="Proteomes" id="UP000184260">
    <property type="component" value="Unassembled WGS sequence"/>
</dbReference>
<evidence type="ECO:0000313" key="2">
    <source>
        <dbReference type="Proteomes" id="UP000184260"/>
    </source>
</evidence>
<dbReference type="RefSeq" id="WP_073354282.1">
    <property type="nucleotide sequence ID" value="NZ_FRBU01000027.1"/>
</dbReference>
<accession>A0A1M7HB27</accession>
<organism evidence="1 2">
    <name type="scientific">Flavobacterium xanthum</name>
    <dbReference type="NCBI Taxonomy" id="69322"/>
    <lineage>
        <taxon>Bacteria</taxon>
        <taxon>Pseudomonadati</taxon>
        <taxon>Bacteroidota</taxon>
        <taxon>Flavobacteriia</taxon>
        <taxon>Flavobacteriales</taxon>
        <taxon>Flavobacteriaceae</taxon>
        <taxon>Flavobacterium</taxon>
    </lineage>
</organism>
<reference evidence="2" key="1">
    <citation type="submission" date="2016-11" db="EMBL/GenBank/DDBJ databases">
        <authorList>
            <person name="Varghese N."/>
            <person name="Submissions S."/>
        </authorList>
    </citation>
    <scope>NUCLEOTIDE SEQUENCE [LARGE SCALE GENOMIC DNA]</scope>
    <source>
        <strain evidence="2">DSM 3661</strain>
    </source>
</reference>
<dbReference type="EMBL" id="FRBU01000027">
    <property type="protein sequence ID" value="SHM25659.1"/>
    <property type="molecule type" value="Genomic_DNA"/>
</dbReference>
<dbReference type="OrthoDB" id="627374at2"/>
<evidence type="ECO:0008006" key="3">
    <source>
        <dbReference type="Google" id="ProtNLM"/>
    </source>
</evidence>
<dbReference type="AlphaFoldDB" id="A0A1M7HB27"/>
<keyword evidence="2" id="KW-1185">Reference proteome</keyword>
<name>A0A1M7HB27_9FLAO</name>
<sequence>MAHNFFKESPFKTLISFHKLIEALEAIAVTNVDYRANYATALLKEIEPLPEFRTGIEDLSIISENETLIKHLLADLFPTALTNNEIKAVTIPFQNFTFNYTERFKKIVTEAGVLFDMAIRDFNEHQFYVMSCTLILNAIYGQKIDFNKPLFYDIPNKKGIMNQYRILYNADFLEIIATEKAPKLSQDDIDLLMDNYDNLALWKEKFPVESWILKGFGIAILFDATTESSISKLKSNLLKPEKEQIELQENFESIFRSIFKITDLRVGVIVYNEEEDKFVKPTLNDKSLTSFILADSEEVACKNALFSCSFENLLENKKIISISNVEKFAQQPENEILGNHLLKQNIQSCIFAPILKNGLLLGVVELVSGYPRELNSINACKLDLILPYLIDTVERYNTDMQNQIEAIIQREYTAIHPSVYWKFRREALDYFETSSHNKGFIFKEIVFKEVYPLFGQIDIKGSSEHRNECVKEDLKNQISALIHLFKNQESKINLVLLEQRKFELDSLLTQLELPLKADTEQQIQLYIENEIHPILNNSEAGSTEALLVANYFESIDKKSGLFYQSRKKFDNAMSIINKKLASLLDKKQIEAQNIYPHYYERFKTDGVEHNLYIGSSIAPSKPFDTLYLHNLRLWQLQTLCEMEMKHHQLKLSLPYELDVTGLILVFSSPISIRFRMDEKRFDVDGTYNARYEVVKKRIDKAMIKGSSERITAKEKITIVYSHTNEEMEYLNYIKFLQFKKILESTVEQFEVEELQGISGLKAIRVKVSNEHRKQIPNNFSYQDLLDELN</sequence>